<dbReference type="Proteomes" id="UP000018467">
    <property type="component" value="Unassembled WGS sequence"/>
</dbReference>
<dbReference type="AlphaFoldDB" id="A0A3B1JV84"/>
<comment type="subcellular location">
    <subcellularLocation>
        <location evidence="1">Secreted</location>
    </subcellularLocation>
</comment>
<reference evidence="10" key="3">
    <citation type="submission" date="2025-08" db="UniProtKB">
        <authorList>
            <consortium name="Ensembl"/>
        </authorList>
    </citation>
    <scope>IDENTIFICATION</scope>
</reference>
<evidence type="ECO:0000256" key="2">
    <source>
        <dbReference type="ARBA" id="ARBA00010905"/>
    </source>
</evidence>
<dbReference type="Pfam" id="PF15711">
    <property type="entry name" value="ILEI"/>
    <property type="match status" value="1"/>
</dbReference>
<keyword evidence="3" id="KW-0964">Secreted</keyword>
<dbReference type="InterPro" id="IPR039475">
    <property type="entry name" value="ILEI_FAM3C"/>
</dbReference>
<name>A0A3B1JV84_ASTMX</name>
<evidence type="ECO:0000256" key="8">
    <source>
        <dbReference type="SAM" id="Phobius"/>
    </source>
</evidence>
<evidence type="ECO:0000313" key="11">
    <source>
        <dbReference type="Proteomes" id="UP000018467"/>
    </source>
</evidence>
<evidence type="ECO:0000256" key="4">
    <source>
        <dbReference type="ARBA" id="ARBA00022729"/>
    </source>
</evidence>
<accession>A0A3B1JV84</accession>
<dbReference type="Ensembl" id="ENSAMXT00000051958.1">
    <property type="protein sequence ID" value="ENSAMXP00000046337.1"/>
    <property type="gene ID" value="ENSAMXG00000033552.1"/>
</dbReference>
<dbReference type="CDD" id="cd13940">
    <property type="entry name" value="ILEI_FAM3C"/>
    <property type="match status" value="1"/>
</dbReference>
<reference evidence="10" key="4">
    <citation type="submission" date="2025-09" db="UniProtKB">
        <authorList>
            <consortium name="Ensembl"/>
        </authorList>
    </citation>
    <scope>IDENTIFICATION</scope>
</reference>
<keyword evidence="8" id="KW-1133">Transmembrane helix</keyword>
<protein>
    <submittedName>
        <fullName evidence="10">Zgc:101783</fullName>
    </submittedName>
</protein>
<proteinExistence type="inferred from homology"/>
<dbReference type="InterPro" id="IPR039220">
    <property type="entry name" value="FAM3"/>
</dbReference>
<dbReference type="GO" id="GO:0030246">
    <property type="term" value="F:carbohydrate binding"/>
    <property type="evidence" value="ECO:0007669"/>
    <property type="project" value="UniProtKB-UniRule"/>
</dbReference>
<evidence type="ECO:0000256" key="1">
    <source>
        <dbReference type="ARBA" id="ARBA00004613"/>
    </source>
</evidence>
<evidence type="ECO:0000313" key="10">
    <source>
        <dbReference type="Ensembl" id="ENSAMXP00000046337.1"/>
    </source>
</evidence>
<keyword evidence="6" id="KW-1015">Disulfide bond</keyword>
<sequence length="235" mass="26384">MYRHRGIQRWFVLVFILVLAILVCVKIFKYTEITVDNLFSFEHEKLDREMSVLAETSIVRAPQNQCSLVQTCPDEHFPFKIATGAANVIGPKICFNGQVLMGGQTKPWGHGLNIAVVNGITGQLIDADSFDMWSDDVKPLVEYLTSIKNGSLVLIASCDDPATRLNDDARTLISQLGSSQISNLSFRDNWIFVGGKGINTLKPLEKYIKNDKTVNLYGDWPEMLEMEGCIPRKQE</sequence>
<keyword evidence="5 7" id="KW-0430">Lectin</keyword>
<dbReference type="PROSITE" id="PS52031">
    <property type="entry name" value="GG_LECTIN"/>
    <property type="match status" value="1"/>
</dbReference>
<keyword evidence="8" id="KW-0472">Membrane</keyword>
<comment type="similarity">
    <text evidence="2">Belongs to the FAM3 family.</text>
</comment>
<reference evidence="11" key="2">
    <citation type="journal article" date="2014" name="Nat. Commun.">
        <title>The cavefish genome reveals candidate genes for eye loss.</title>
        <authorList>
            <person name="McGaugh S.E."/>
            <person name="Gross J.B."/>
            <person name="Aken B."/>
            <person name="Blin M."/>
            <person name="Borowsky R."/>
            <person name="Chalopin D."/>
            <person name="Hinaux H."/>
            <person name="Jeffery W.R."/>
            <person name="Keene A."/>
            <person name="Ma L."/>
            <person name="Minx P."/>
            <person name="Murphy D."/>
            <person name="O'Quin K.E."/>
            <person name="Retaux S."/>
            <person name="Rohner N."/>
            <person name="Searle S.M."/>
            <person name="Stahl B.A."/>
            <person name="Tabin C."/>
            <person name="Volff J.N."/>
            <person name="Yoshizawa M."/>
            <person name="Warren W.C."/>
        </authorList>
    </citation>
    <scope>NUCLEOTIDE SEQUENCE [LARGE SCALE GENOMIC DNA]</scope>
    <source>
        <strain evidence="11">female</strain>
    </source>
</reference>
<evidence type="ECO:0000256" key="5">
    <source>
        <dbReference type="ARBA" id="ARBA00022734"/>
    </source>
</evidence>
<dbReference type="GO" id="GO:0005576">
    <property type="term" value="C:extracellular region"/>
    <property type="evidence" value="ECO:0007669"/>
    <property type="project" value="UniProtKB-SubCell"/>
</dbReference>
<keyword evidence="8" id="KW-0812">Transmembrane</keyword>
<dbReference type="PANTHER" id="PTHR14592">
    <property type="entry name" value="UNCHARACTERIZED FAM3"/>
    <property type="match status" value="1"/>
</dbReference>
<organism evidence="10 11">
    <name type="scientific">Astyanax mexicanus</name>
    <name type="common">Blind cave fish</name>
    <name type="synonym">Astyanax fasciatus mexicanus</name>
    <dbReference type="NCBI Taxonomy" id="7994"/>
    <lineage>
        <taxon>Eukaryota</taxon>
        <taxon>Metazoa</taxon>
        <taxon>Chordata</taxon>
        <taxon>Craniata</taxon>
        <taxon>Vertebrata</taxon>
        <taxon>Euteleostomi</taxon>
        <taxon>Actinopterygii</taxon>
        <taxon>Neopterygii</taxon>
        <taxon>Teleostei</taxon>
        <taxon>Ostariophysi</taxon>
        <taxon>Characiformes</taxon>
        <taxon>Characoidei</taxon>
        <taxon>Acestrorhamphidae</taxon>
        <taxon>Acestrorhamphinae</taxon>
        <taxon>Astyanax</taxon>
    </lineage>
</organism>
<evidence type="ECO:0000256" key="6">
    <source>
        <dbReference type="ARBA" id="ARBA00023157"/>
    </source>
</evidence>
<feature type="domain" description="ILEI/PANDER" evidence="9">
    <location>
        <begin position="111"/>
        <end position="197"/>
    </location>
</feature>
<keyword evidence="11" id="KW-1185">Reference proteome</keyword>
<dbReference type="InterPro" id="IPR039477">
    <property type="entry name" value="ILEI/PANDER_dom"/>
</dbReference>
<evidence type="ECO:0000256" key="3">
    <source>
        <dbReference type="ARBA" id="ARBA00022525"/>
    </source>
</evidence>
<evidence type="ECO:0000256" key="7">
    <source>
        <dbReference type="PROSITE-ProRule" id="PRU01375"/>
    </source>
</evidence>
<dbReference type="Bgee" id="ENSAMXG00000033552">
    <property type="expression patterns" value="Expressed in embryo and 5 other cell types or tissues"/>
</dbReference>
<keyword evidence="4" id="KW-0732">Signal</keyword>
<feature type="transmembrane region" description="Helical" evidence="8">
    <location>
        <begin position="7"/>
        <end position="28"/>
    </location>
</feature>
<reference evidence="11" key="1">
    <citation type="submission" date="2013-03" db="EMBL/GenBank/DDBJ databases">
        <authorList>
            <person name="Jeffery W."/>
            <person name="Warren W."/>
            <person name="Wilson R.K."/>
        </authorList>
    </citation>
    <scope>NUCLEOTIDE SEQUENCE</scope>
    <source>
        <strain evidence="11">female</strain>
    </source>
</reference>
<dbReference type="GeneTree" id="ENSGT00950000183004"/>
<evidence type="ECO:0000259" key="9">
    <source>
        <dbReference type="Pfam" id="PF15711"/>
    </source>
</evidence>